<dbReference type="EMBL" id="RHHM01000003">
    <property type="protein sequence ID" value="RQM39265.1"/>
    <property type="molecule type" value="Genomic_DNA"/>
</dbReference>
<comment type="caution">
    <text evidence="1">The sequence shown here is derived from an EMBL/GenBank/DDBJ whole genome shotgun (WGS) entry which is preliminary data.</text>
</comment>
<organism evidence="1 2">
    <name type="scientific">Erwinia psidii</name>
    <dbReference type="NCBI Taxonomy" id="69224"/>
    <lineage>
        <taxon>Bacteria</taxon>
        <taxon>Pseudomonadati</taxon>
        <taxon>Pseudomonadota</taxon>
        <taxon>Gammaproteobacteria</taxon>
        <taxon>Enterobacterales</taxon>
        <taxon>Erwiniaceae</taxon>
        <taxon>Erwinia</taxon>
    </lineage>
</organism>
<gene>
    <name evidence="1" type="ORF">EB241_05795</name>
</gene>
<protein>
    <submittedName>
        <fullName evidence="1">Uncharacterized protein</fullName>
    </submittedName>
</protein>
<dbReference type="RefSeq" id="WP_267431728.1">
    <property type="nucleotide sequence ID" value="NZ_RQSA01000001.1"/>
</dbReference>
<sequence>MACASMTSLTAPSLRLSVSHFITPLIQLQLSAGRDLTVELGFRLDTRLSFRAGFLFKPFRPSSTLAWSPGYPVGPERLIWC</sequence>
<dbReference type="Proteomes" id="UP000279457">
    <property type="component" value="Unassembled WGS sequence"/>
</dbReference>
<keyword evidence="2" id="KW-1185">Reference proteome</keyword>
<evidence type="ECO:0000313" key="1">
    <source>
        <dbReference type="EMBL" id="RQM39265.1"/>
    </source>
</evidence>
<dbReference type="AlphaFoldDB" id="A0A3N6V2F5"/>
<reference evidence="1 2" key="1">
    <citation type="submission" date="2018-10" db="EMBL/GenBank/DDBJ databases">
        <title>Draft genome sequence for the type isolate of Erwinia psidii, agent causal of bacterial blight in guava (Psidium guajava) and wilt and die-back of Eucalyptus spp.</title>
        <authorList>
            <person name="Hermenegildo P.S."/>
            <person name="Santos S.A."/>
            <person name="Guimaraes L.M.S."/>
            <person name="Vidigal P.M.P."/>
            <person name="Pereira I.C."/>
            <person name="Badel J.L."/>
            <person name="Alfenas-Zerbini P."/>
            <person name="Ferreira M.A.S.V."/>
            <person name="Alfenas A.C."/>
        </authorList>
    </citation>
    <scope>NUCLEOTIDE SEQUENCE [LARGE SCALE GENOMIC DNA]</scope>
    <source>
        <strain evidence="1 2">IBSBF 435</strain>
    </source>
</reference>
<proteinExistence type="predicted"/>
<name>A0A3N6V2F5_9GAMM</name>
<evidence type="ECO:0000313" key="2">
    <source>
        <dbReference type="Proteomes" id="UP000279457"/>
    </source>
</evidence>
<accession>A0A3N6V2F5</accession>